<proteinExistence type="predicted"/>
<keyword evidence="3" id="KW-1185">Reference proteome</keyword>
<feature type="region of interest" description="Disordered" evidence="1">
    <location>
        <begin position="18"/>
        <end position="41"/>
    </location>
</feature>
<dbReference type="Proteomes" id="UP000324222">
    <property type="component" value="Unassembled WGS sequence"/>
</dbReference>
<dbReference type="EMBL" id="VSRR010006829">
    <property type="protein sequence ID" value="MPC45658.1"/>
    <property type="molecule type" value="Genomic_DNA"/>
</dbReference>
<reference evidence="2 3" key="1">
    <citation type="submission" date="2019-05" db="EMBL/GenBank/DDBJ databases">
        <title>Another draft genome of Portunus trituberculatus and its Hox gene families provides insights of decapod evolution.</title>
        <authorList>
            <person name="Jeong J.-H."/>
            <person name="Song I."/>
            <person name="Kim S."/>
            <person name="Choi T."/>
            <person name="Kim D."/>
            <person name="Ryu S."/>
            <person name="Kim W."/>
        </authorList>
    </citation>
    <scope>NUCLEOTIDE SEQUENCE [LARGE SCALE GENOMIC DNA]</scope>
    <source>
        <tissue evidence="2">Muscle</tissue>
    </source>
</reference>
<evidence type="ECO:0000256" key="1">
    <source>
        <dbReference type="SAM" id="MobiDB-lite"/>
    </source>
</evidence>
<accession>A0A5B7FL61</accession>
<dbReference type="AlphaFoldDB" id="A0A5B7FL61"/>
<organism evidence="2 3">
    <name type="scientific">Portunus trituberculatus</name>
    <name type="common">Swimming crab</name>
    <name type="synonym">Neptunus trituberculatus</name>
    <dbReference type="NCBI Taxonomy" id="210409"/>
    <lineage>
        <taxon>Eukaryota</taxon>
        <taxon>Metazoa</taxon>
        <taxon>Ecdysozoa</taxon>
        <taxon>Arthropoda</taxon>
        <taxon>Crustacea</taxon>
        <taxon>Multicrustacea</taxon>
        <taxon>Malacostraca</taxon>
        <taxon>Eumalacostraca</taxon>
        <taxon>Eucarida</taxon>
        <taxon>Decapoda</taxon>
        <taxon>Pleocyemata</taxon>
        <taxon>Brachyura</taxon>
        <taxon>Eubrachyura</taxon>
        <taxon>Portunoidea</taxon>
        <taxon>Portunidae</taxon>
        <taxon>Portuninae</taxon>
        <taxon>Portunus</taxon>
    </lineage>
</organism>
<sequence length="100" mass="10571">MLPYAWGHAARLVLRPVAQAPRGGDREGQQEAEFPATPGVRPPLACTKASLMNTNITGKYQTKITLSSAPGGAERCLRELLAPPRCCPLVLSGVGRSCVS</sequence>
<comment type="caution">
    <text evidence="2">The sequence shown here is derived from an EMBL/GenBank/DDBJ whole genome shotgun (WGS) entry which is preliminary data.</text>
</comment>
<name>A0A5B7FL61_PORTR</name>
<evidence type="ECO:0000313" key="2">
    <source>
        <dbReference type="EMBL" id="MPC45658.1"/>
    </source>
</evidence>
<evidence type="ECO:0000313" key="3">
    <source>
        <dbReference type="Proteomes" id="UP000324222"/>
    </source>
</evidence>
<gene>
    <name evidence="2" type="ORF">E2C01_039364</name>
</gene>
<protein>
    <submittedName>
        <fullName evidence="2">Uncharacterized protein</fullName>
    </submittedName>
</protein>